<dbReference type="InterPro" id="IPR001647">
    <property type="entry name" value="HTH_TetR"/>
</dbReference>
<gene>
    <name evidence="6" type="ORF">SAMN06295964_2502</name>
</gene>
<organism evidence="6 7">
    <name type="scientific">Aeromicrobium choanae</name>
    <dbReference type="NCBI Taxonomy" id="1736691"/>
    <lineage>
        <taxon>Bacteria</taxon>
        <taxon>Bacillati</taxon>
        <taxon>Actinomycetota</taxon>
        <taxon>Actinomycetes</taxon>
        <taxon>Propionibacteriales</taxon>
        <taxon>Nocardioidaceae</taxon>
        <taxon>Aeromicrobium</taxon>
    </lineage>
</organism>
<dbReference type="OrthoDB" id="5242485at2"/>
<dbReference type="GO" id="GO:0000976">
    <property type="term" value="F:transcription cis-regulatory region binding"/>
    <property type="evidence" value="ECO:0007669"/>
    <property type="project" value="TreeGrafter"/>
</dbReference>
<evidence type="ECO:0000259" key="5">
    <source>
        <dbReference type="PROSITE" id="PS50977"/>
    </source>
</evidence>
<keyword evidence="3" id="KW-0804">Transcription</keyword>
<dbReference type="RefSeq" id="WP_078700467.1">
    <property type="nucleotide sequence ID" value="NZ_LT796768.1"/>
</dbReference>
<dbReference type="PANTHER" id="PTHR30055">
    <property type="entry name" value="HTH-TYPE TRANSCRIPTIONAL REGULATOR RUTR"/>
    <property type="match status" value="1"/>
</dbReference>
<evidence type="ECO:0000256" key="4">
    <source>
        <dbReference type="PROSITE-ProRule" id="PRU00335"/>
    </source>
</evidence>
<accession>A0A1T4Z6E5</accession>
<dbReference type="PANTHER" id="PTHR30055:SF234">
    <property type="entry name" value="HTH-TYPE TRANSCRIPTIONAL REGULATOR BETI"/>
    <property type="match status" value="1"/>
</dbReference>
<feature type="DNA-binding region" description="H-T-H motif" evidence="4">
    <location>
        <begin position="52"/>
        <end position="71"/>
    </location>
</feature>
<keyword evidence="2 4" id="KW-0238">DNA-binding</keyword>
<dbReference type="EMBL" id="LT796768">
    <property type="protein sequence ID" value="SKB09135.1"/>
    <property type="molecule type" value="Genomic_DNA"/>
</dbReference>
<reference evidence="7" key="1">
    <citation type="submission" date="2017-02" db="EMBL/GenBank/DDBJ databases">
        <authorList>
            <person name="Varghese N."/>
            <person name="Submissions S."/>
        </authorList>
    </citation>
    <scope>NUCLEOTIDE SEQUENCE [LARGE SCALE GENOMIC DNA]</scope>
    <source>
        <strain evidence="7">9H-4</strain>
    </source>
</reference>
<evidence type="ECO:0000256" key="3">
    <source>
        <dbReference type="ARBA" id="ARBA00023163"/>
    </source>
</evidence>
<dbReference type="SUPFAM" id="SSF46689">
    <property type="entry name" value="Homeodomain-like"/>
    <property type="match status" value="1"/>
</dbReference>
<keyword evidence="1" id="KW-0805">Transcription regulation</keyword>
<dbReference type="PROSITE" id="PS50977">
    <property type="entry name" value="HTH_TETR_2"/>
    <property type="match status" value="1"/>
</dbReference>
<dbReference type="Pfam" id="PF00440">
    <property type="entry name" value="TetR_N"/>
    <property type="match status" value="1"/>
</dbReference>
<dbReference type="InterPro" id="IPR009057">
    <property type="entry name" value="Homeodomain-like_sf"/>
</dbReference>
<proteinExistence type="predicted"/>
<protein>
    <submittedName>
        <fullName evidence="6">Transcriptional regulator, TetR family</fullName>
    </submittedName>
</protein>
<evidence type="ECO:0000256" key="2">
    <source>
        <dbReference type="ARBA" id="ARBA00023125"/>
    </source>
</evidence>
<dbReference type="Proteomes" id="UP000191040">
    <property type="component" value="Chromosome I"/>
</dbReference>
<sequence>MPDDALSLLPERLDLPRGRAALPEREVEASQRGRILQAVCDEVAAAGYARTTVSGITRRARVSRTTFYQCFSDKEEAFASAHEAISEQLVQFLRDQAMRTSDAAWEERIELGVQGLMACLEARPTFARSFMVEVHSAGDRVRRQRDLVVERHARSLARVATLAAAAGAEVRVPSELEVIGAIGATEELVARQIRATDPRRRLRLASVVPPVVAIHSALLRPV</sequence>
<evidence type="ECO:0000313" key="7">
    <source>
        <dbReference type="Proteomes" id="UP000191040"/>
    </source>
</evidence>
<evidence type="ECO:0000256" key="1">
    <source>
        <dbReference type="ARBA" id="ARBA00023015"/>
    </source>
</evidence>
<feature type="domain" description="HTH tetR-type" evidence="5">
    <location>
        <begin position="29"/>
        <end position="89"/>
    </location>
</feature>
<keyword evidence="7" id="KW-1185">Reference proteome</keyword>
<dbReference type="Gene3D" id="1.10.357.10">
    <property type="entry name" value="Tetracycline Repressor, domain 2"/>
    <property type="match status" value="1"/>
</dbReference>
<evidence type="ECO:0000313" key="6">
    <source>
        <dbReference type="EMBL" id="SKB09135.1"/>
    </source>
</evidence>
<dbReference type="AlphaFoldDB" id="A0A1T4Z6E5"/>
<dbReference type="InterPro" id="IPR050109">
    <property type="entry name" value="HTH-type_TetR-like_transc_reg"/>
</dbReference>
<name>A0A1T4Z6E5_9ACTN</name>
<dbReference type="GO" id="GO:0003700">
    <property type="term" value="F:DNA-binding transcription factor activity"/>
    <property type="evidence" value="ECO:0007669"/>
    <property type="project" value="TreeGrafter"/>
</dbReference>
<dbReference type="STRING" id="1736691.SAMN06295964_2502"/>